<dbReference type="RefSeq" id="XP_007289635.1">
    <property type="nucleotide sequence ID" value="XM_007289573.1"/>
</dbReference>
<dbReference type="InterPro" id="IPR002885">
    <property type="entry name" value="PPR_rpt"/>
</dbReference>
<dbReference type="FunCoup" id="K1Y3N5">
    <property type="interactions" value="66"/>
</dbReference>
<protein>
    <submittedName>
        <fullName evidence="3">Translation regulator (Cya5)</fullName>
    </submittedName>
</protein>
<dbReference type="KEGG" id="mbe:MBM_01746"/>
<keyword evidence="1" id="KW-0677">Repeat</keyword>
<dbReference type="Pfam" id="PF01535">
    <property type="entry name" value="PPR"/>
    <property type="match status" value="1"/>
</dbReference>
<dbReference type="OMA" id="QLHTGFW"/>
<organism evidence="3 4">
    <name type="scientific">Marssonina brunnea f. sp. multigermtubi (strain MB_m1)</name>
    <name type="common">Marssonina leaf spot fungus</name>
    <dbReference type="NCBI Taxonomy" id="1072389"/>
    <lineage>
        <taxon>Eukaryota</taxon>
        <taxon>Fungi</taxon>
        <taxon>Dikarya</taxon>
        <taxon>Ascomycota</taxon>
        <taxon>Pezizomycotina</taxon>
        <taxon>Leotiomycetes</taxon>
        <taxon>Helotiales</taxon>
        <taxon>Drepanopezizaceae</taxon>
        <taxon>Drepanopeziza</taxon>
    </lineage>
</organism>
<gene>
    <name evidence="3" type="ORF">MBM_01746</name>
</gene>
<dbReference type="Pfam" id="PF13812">
    <property type="entry name" value="PPR_3"/>
    <property type="match status" value="1"/>
</dbReference>
<dbReference type="OrthoDB" id="185373at2759"/>
<feature type="repeat" description="PPR" evidence="2">
    <location>
        <begin position="595"/>
        <end position="630"/>
    </location>
</feature>
<dbReference type="PANTHER" id="PTHR47942">
    <property type="entry name" value="TETRATRICOPEPTIDE REPEAT (TPR)-LIKE SUPERFAMILY PROTEIN-RELATED"/>
    <property type="match status" value="1"/>
</dbReference>
<dbReference type="NCBIfam" id="TIGR00756">
    <property type="entry name" value="PPR"/>
    <property type="match status" value="1"/>
</dbReference>
<dbReference type="PROSITE" id="PS51375">
    <property type="entry name" value="PPR"/>
    <property type="match status" value="1"/>
</dbReference>
<evidence type="ECO:0000256" key="1">
    <source>
        <dbReference type="ARBA" id="ARBA00022737"/>
    </source>
</evidence>
<dbReference type="eggNOG" id="KOG4197">
    <property type="taxonomic scope" value="Eukaryota"/>
</dbReference>
<evidence type="ECO:0000256" key="2">
    <source>
        <dbReference type="PROSITE-ProRule" id="PRU00708"/>
    </source>
</evidence>
<dbReference type="AlphaFoldDB" id="K1Y3N5"/>
<dbReference type="HOGENOM" id="CLU_003430_0_1_1"/>
<dbReference type="InParanoid" id="K1Y3N5"/>
<reference evidence="3 4" key="1">
    <citation type="journal article" date="2012" name="BMC Genomics">
        <title>Sequencing the genome of Marssonina brunnea reveals fungus-poplar co-evolution.</title>
        <authorList>
            <person name="Zhu S."/>
            <person name="Cao Y.-Z."/>
            <person name="Jiang C."/>
            <person name="Tan B.-Y."/>
            <person name="Wang Z."/>
            <person name="Feng S."/>
            <person name="Zhang L."/>
            <person name="Su X.-H."/>
            <person name="Brejova B."/>
            <person name="Vinar T."/>
            <person name="Xu M."/>
            <person name="Wang M.-X."/>
            <person name="Zhang S.-G."/>
            <person name="Huang M.-R."/>
            <person name="Wu R."/>
            <person name="Zhou Y."/>
        </authorList>
    </citation>
    <scope>NUCLEOTIDE SEQUENCE [LARGE SCALE GENOMIC DNA]</scope>
    <source>
        <strain evidence="3 4">MB_m1</strain>
    </source>
</reference>
<proteinExistence type="predicted"/>
<dbReference type="SUPFAM" id="SSF48452">
    <property type="entry name" value="TPR-like"/>
    <property type="match status" value="1"/>
</dbReference>
<sequence>MAQTGTLLEFLYPSGTMNILRQYSGWGADSQGGRLVRNNLDRIGYRQYSSFAKDSNTDMTETAAETEAVADNVLSAADNASMKRLYERLGLEKNYDFEEAWRQYSLLELESEQGPLRMQLIRYLSPSERIVDAERIIKLFELLDPEERTPIAYRLTIRSYLRLRNLADAMTLHETGLKTLAIPAGSEELLAYLVKNSSWSRAFSIWQQVQDFRDRPGVKVSYNIFEVLDQDPSLSSQALDLAEYANRRIGNAPPEKSEEFLSLINFASRIVRRALLNSQTFNPNKFMALLIVLQNWKLATPMLYDQAIDLLINLQETKLAVRCYRQARKENDVNWNRPTLHKLLKIFCVHHSIIGMQAVLDDFFRIYSSPTRLAYKMCMSEFAAQGDAQTVHALFDQLCEKSAEKKKLNPKTKTLLQVDDLAPVLHVHAKRGEVQEVVRFFRSIKSVYGFEPSLLCWNILISAYGKIRDTDRAYACFEKLLDDETLQPDDYTFGTMMGICTTRGDVDRVIGLYKLAEQLQVQRSAAMIDTLVLSHIRDGDIDKAETICEEAAGMELKGSRTRMWNQLLVAYAMQRDLVTVNRLLQRMSQLGVDYDGYTYSALMQALCVVRQPDRAYSILTNVMPQAGISSTPFHYAIVMGGFLATGELHKVFDLSNRMVKRKMRASASSKLFELQAQVVEDERLMEEGQASEMIGRALEMFQGAIAAIDPQDISDTTRKGAGNVPVDIAYPTMFYRYIIFVVGQYSEFSTVDKLYDAFKRILPGYRQTVPLEILYPMMEAKLVERDHDAIQRFWELALAQAKGAGTPLVNSGNLPEDHLTEVRSEKILPARQLDLVRHLTVYLKSLNIQMKSDVMTQTVNGLLEDGFLLDNHNWNSYIELLARRHAYKLAFELCETHLMDGWTGWARIRWSLPERNRLPLDLRNTRKKPRHLRPKYLTILYLARGYLELQSMAAESTADETLLNYLETNCPRVVRAITTMQRVDDYLERTVLRNF</sequence>
<dbReference type="GeneID" id="18757681"/>
<evidence type="ECO:0000313" key="4">
    <source>
        <dbReference type="Proteomes" id="UP000006753"/>
    </source>
</evidence>
<dbReference type="InterPro" id="IPR011990">
    <property type="entry name" value="TPR-like_helical_dom_sf"/>
</dbReference>
<dbReference type="EMBL" id="JH921430">
    <property type="protein sequence ID" value="EKD19794.1"/>
    <property type="molecule type" value="Genomic_DNA"/>
</dbReference>
<name>K1Y3N5_MARBU</name>
<dbReference type="InterPro" id="IPR051222">
    <property type="entry name" value="PPR/CCM1_RNA-binding"/>
</dbReference>
<accession>K1Y3N5</accession>
<evidence type="ECO:0000313" key="3">
    <source>
        <dbReference type="EMBL" id="EKD19794.1"/>
    </source>
</evidence>
<dbReference type="STRING" id="1072389.K1Y3N5"/>
<dbReference type="PANTHER" id="PTHR47942:SF63">
    <property type="entry name" value="PENTATRICOPEPTIDE REPEAT-CONTAINING PROTEIN"/>
    <property type="match status" value="1"/>
</dbReference>
<dbReference type="Gene3D" id="1.25.40.10">
    <property type="entry name" value="Tetratricopeptide repeat domain"/>
    <property type="match status" value="2"/>
</dbReference>
<dbReference type="Proteomes" id="UP000006753">
    <property type="component" value="Unassembled WGS sequence"/>
</dbReference>
<keyword evidence="4" id="KW-1185">Reference proteome</keyword>